<reference evidence="4" key="1">
    <citation type="submission" date="2017-03" db="EMBL/GenBank/DDBJ databases">
        <title>Genomes of endolithic fungi from Antarctica.</title>
        <authorList>
            <person name="Coleine C."/>
            <person name="Masonjones S."/>
            <person name="Stajich J.E."/>
        </authorList>
    </citation>
    <scope>NUCLEOTIDE SEQUENCE [LARGE SCALE GENOMIC DNA]</scope>
    <source>
        <strain evidence="4">CCFEE 5527</strain>
    </source>
</reference>
<sequence length="858" mass="94866">MDRRRNPPQNARTLPSTLSRAVGAAVTATDGMRPLSDIREITEPSLIDMVSHVKRRSQPGSSKHVRSTSNASPPKHHTSPRVKTSVRIIEPANGETHWRDPSVEPPSSSYSSTPEPPNRYAIPPSSVPRRSSSQAHAPISAKSHNRNISTGSGRSGKRNVRVVTYEANITNQDGPVVIPCHGASQSPVKHAGARLNAITSDSTRRPHCKTLERVPRPVDIVDFPTFRHPRIRLDLQVAAPLCVGGGTIEGHVSIVVDNNERVKSRRTLGIAALSVDLLGFEEIDGGRRAVFLALGTELLDREHRPPSSMVEPDNPLSPEERWWTLKPCLSFVPFMVSLPLDTGPPPFQSNHASIRFILSVTALIKDAVKQYRVRSSQHVCVLPTYDPERALISLPSPLTATDELVISRWNGSELLTMTAGLHRQIWVSGSSLFVDLHIANRTRKTVKRIELHLERNVLCYKHGPVETPAKSHSQRRIFDSNDKLILAKSKEEHSERWTGISPYTSTTRTCELEIPRGHATVTCGKYFEVRYFLNVTASLSNSKLVSVQLPVILIHINSLDVLPNSVAQVAAAIEEKRGVKDRFRSMGSQQPTARWRSVSTPPQGHALDKKPSYTQGRAFAAPRQQSLDRQRAALAQMQDLRHRIESSPRKHPPLPISTKGVYLQKVGSSISFGALSTGDKSSTSGSMFGSIRYHTPPRRRQGWQIGPATDAEAGGLRERLRRLHSANSMDSKKSAAHLRPDQRLAENLQPPSLQLGAGIRKFHIAPHTLGLASSAVTPALPDHTSRAAADDVRPGTSFSFQDDEKFRVRPSTSSSFRQKLDRSRFAMRRKGSKAAHGKGKLTIERVKQRDADEPPEWI</sequence>
<feature type="compositionally biased region" description="Polar residues" evidence="1">
    <location>
        <begin position="678"/>
        <end position="687"/>
    </location>
</feature>
<organism evidence="3 4">
    <name type="scientific">Cryoendolithus antarcticus</name>
    <dbReference type="NCBI Taxonomy" id="1507870"/>
    <lineage>
        <taxon>Eukaryota</taxon>
        <taxon>Fungi</taxon>
        <taxon>Dikarya</taxon>
        <taxon>Ascomycota</taxon>
        <taxon>Pezizomycotina</taxon>
        <taxon>Dothideomycetes</taxon>
        <taxon>Dothideomycetidae</taxon>
        <taxon>Cladosporiales</taxon>
        <taxon>Cladosporiaceae</taxon>
        <taxon>Cryoendolithus</taxon>
    </lineage>
</organism>
<dbReference type="AlphaFoldDB" id="A0A1V8SWB1"/>
<proteinExistence type="predicted"/>
<dbReference type="OrthoDB" id="298939at2759"/>
<feature type="compositionally biased region" description="Basic and acidic residues" evidence="1">
    <location>
        <begin position="841"/>
        <end position="852"/>
    </location>
</feature>
<dbReference type="SUPFAM" id="SSF81296">
    <property type="entry name" value="E set domains"/>
    <property type="match status" value="1"/>
</dbReference>
<accession>A0A1V8SWB1</accession>
<feature type="region of interest" description="Disordered" evidence="1">
    <location>
        <begin position="806"/>
        <end position="858"/>
    </location>
</feature>
<dbReference type="InParanoid" id="A0A1V8SWB1"/>
<feature type="region of interest" description="Disordered" evidence="1">
    <location>
        <begin position="1"/>
        <end position="40"/>
    </location>
</feature>
<protein>
    <recommendedName>
        <fullName evidence="2">Arrestin C-terminal-like domain-containing protein</fullName>
    </recommendedName>
</protein>
<comment type="caution">
    <text evidence="3">The sequence shown here is derived from an EMBL/GenBank/DDBJ whole genome shotgun (WGS) entry which is preliminary data.</text>
</comment>
<feature type="compositionally biased region" description="Basic residues" evidence="1">
    <location>
        <begin position="825"/>
        <end position="839"/>
    </location>
</feature>
<evidence type="ECO:0000313" key="4">
    <source>
        <dbReference type="Proteomes" id="UP000192596"/>
    </source>
</evidence>
<dbReference type="InterPro" id="IPR014752">
    <property type="entry name" value="Arrestin-like_C"/>
</dbReference>
<dbReference type="InterPro" id="IPR014756">
    <property type="entry name" value="Ig_E-set"/>
</dbReference>
<dbReference type="Pfam" id="PF02752">
    <property type="entry name" value="Arrestin_C"/>
    <property type="match status" value="1"/>
</dbReference>
<dbReference type="InterPro" id="IPR011022">
    <property type="entry name" value="Arrestin_C-like"/>
</dbReference>
<evidence type="ECO:0000256" key="1">
    <source>
        <dbReference type="SAM" id="MobiDB-lite"/>
    </source>
</evidence>
<feature type="domain" description="Arrestin C-terminal-like" evidence="2">
    <location>
        <begin position="411"/>
        <end position="558"/>
    </location>
</feature>
<keyword evidence="4" id="KW-1185">Reference proteome</keyword>
<evidence type="ECO:0000313" key="3">
    <source>
        <dbReference type="EMBL" id="OQO03278.1"/>
    </source>
</evidence>
<feature type="region of interest" description="Disordered" evidence="1">
    <location>
        <begin position="53"/>
        <end position="159"/>
    </location>
</feature>
<feature type="compositionally biased region" description="Polar residues" evidence="1">
    <location>
        <begin position="586"/>
        <end position="602"/>
    </location>
</feature>
<feature type="compositionally biased region" description="Low complexity" evidence="1">
    <location>
        <begin position="123"/>
        <end position="133"/>
    </location>
</feature>
<feature type="compositionally biased region" description="Polar residues" evidence="1">
    <location>
        <begin position="7"/>
        <end position="19"/>
    </location>
</feature>
<feature type="region of interest" description="Disordered" evidence="1">
    <location>
        <begin position="675"/>
        <end position="705"/>
    </location>
</feature>
<dbReference type="SMART" id="SM01017">
    <property type="entry name" value="Arrestin_C"/>
    <property type="match status" value="1"/>
</dbReference>
<gene>
    <name evidence="3" type="ORF">B0A48_11534</name>
</gene>
<feature type="region of interest" description="Disordered" evidence="1">
    <location>
        <begin position="586"/>
        <end position="626"/>
    </location>
</feature>
<dbReference type="STRING" id="1507870.A0A1V8SWB1"/>
<name>A0A1V8SWB1_9PEZI</name>
<evidence type="ECO:0000259" key="2">
    <source>
        <dbReference type="SMART" id="SM01017"/>
    </source>
</evidence>
<dbReference type="Gene3D" id="2.60.40.640">
    <property type="match status" value="1"/>
</dbReference>
<dbReference type="Proteomes" id="UP000192596">
    <property type="component" value="Unassembled WGS sequence"/>
</dbReference>
<dbReference type="EMBL" id="NAJO01000025">
    <property type="protein sequence ID" value="OQO03278.1"/>
    <property type="molecule type" value="Genomic_DNA"/>
</dbReference>